<proteinExistence type="predicted"/>
<dbReference type="InterPro" id="IPR050834">
    <property type="entry name" value="Glycosyltransf_2"/>
</dbReference>
<dbReference type="Pfam" id="PF00535">
    <property type="entry name" value="Glycos_transf_2"/>
    <property type="match status" value="1"/>
</dbReference>
<organism evidence="2 3">
    <name type="scientific">Hymenobacter roseosalivarius DSM 11622</name>
    <dbReference type="NCBI Taxonomy" id="645990"/>
    <lineage>
        <taxon>Bacteria</taxon>
        <taxon>Pseudomonadati</taxon>
        <taxon>Bacteroidota</taxon>
        <taxon>Cytophagia</taxon>
        <taxon>Cytophagales</taxon>
        <taxon>Hymenobacteraceae</taxon>
        <taxon>Hymenobacter</taxon>
    </lineage>
</organism>
<evidence type="ECO:0000259" key="1">
    <source>
        <dbReference type="Pfam" id="PF00535"/>
    </source>
</evidence>
<gene>
    <name evidence="2" type="ORF">SAMN00120144_0941</name>
</gene>
<keyword evidence="3" id="KW-1185">Reference proteome</keyword>
<dbReference type="PANTHER" id="PTHR43685">
    <property type="entry name" value="GLYCOSYLTRANSFERASE"/>
    <property type="match status" value="1"/>
</dbReference>
<dbReference type="STRING" id="645990.SAMN00120144_0941"/>
<dbReference type="EMBL" id="FWWW01000052">
    <property type="protein sequence ID" value="SMB89521.1"/>
    <property type="molecule type" value="Genomic_DNA"/>
</dbReference>
<dbReference type="InterPro" id="IPR029044">
    <property type="entry name" value="Nucleotide-diphossugar_trans"/>
</dbReference>
<feature type="domain" description="Glycosyltransferase 2-like" evidence="1">
    <location>
        <begin position="4"/>
        <end position="168"/>
    </location>
</feature>
<protein>
    <submittedName>
        <fullName evidence="2">Glycosyl transferase family 2</fullName>
    </submittedName>
</protein>
<sequence length="303" mass="34113">MTVSIIVPTYNGAHKILAALQALEQQTYPITEVIVVVDGSTDQTLELLKNNTTTIRSLQIVKQQNQGRAATRNRGAQEATSDLLVFCDDDMRLLPGCIAAHVKHHQKELDTIGVGTQVEDLAKVTTDFLHYKALMSRSWMTKYSGADTVLMPATEPFITAANFSISKKKFVALEGFERGLRDAEDFDLAMRAAEALVPIYFLNKAEAWHDDLVNCASYINRLREYQQAQQKLAQLRPSLYAKYGRFGTQPQNKLKMKTFSMFANRSLVKLIDRGSLTNLLPQALRYKVYDIVITALGVYFPER</sequence>
<dbReference type="Proteomes" id="UP000192266">
    <property type="component" value="Unassembled WGS sequence"/>
</dbReference>
<dbReference type="GO" id="GO:0016740">
    <property type="term" value="F:transferase activity"/>
    <property type="evidence" value="ECO:0007669"/>
    <property type="project" value="UniProtKB-KW"/>
</dbReference>
<name>A0A1W1V8Z0_9BACT</name>
<dbReference type="PANTHER" id="PTHR43685:SF2">
    <property type="entry name" value="GLYCOSYLTRANSFERASE 2-LIKE DOMAIN-CONTAINING PROTEIN"/>
    <property type="match status" value="1"/>
</dbReference>
<evidence type="ECO:0000313" key="2">
    <source>
        <dbReference type="EMBL" id="SMB89521.1"/>
    </source>
</evidence>
<keyword evidence="2" id="KW-0808">Transferase</keyword>
<dbReference type="Gene3D" id="3.90.550.10">
    <property type="entry name" value="Spore Coat Polysaccharide Biosynthesis Protein SpsA, Chain A"/>
    <property type="match status" value="1"/>
</dbReference>
<dbReference type="SUPFAM" id="SSF53448">
    <property type="entry name" value="Nucleotide-diphospho-sugar transferases"/>
    <property type="match status" value="1"/>
</dbReference>
<dbReference type="AlphaFoldDB" id="A0A1W1V8Z0"/>
<dbReference type="OrthoDB" id="9810303at2"/>
<evidence type="ECO:0000313" key="3">
    <source>
        <dbReference type="Proteomes" id="UP000192266"/>
    </source>
</evidence>
<reference evidence="2 3" key="1">
    <citation type="submission" date="2017-04" db="EMBL/GenBank/DDBJ databases">
        <authorList>
            <person name="Afonso C.L."/>
            <person name="Miller P.J."/>
            <person name="Scott M.A."/>
            <person name="Spackman E."/>
            <person name="Goraichik I."/>
            <person name="Dimitrov K.M."/>
            <person name="Suarez D.L."/>
            <person name="Swayne D.E."/>
        </authorList>
    </citation>
    <scope>NUCLEOTIDE SEQUENCE [LARGE SCALE GENOMIC DNA]</scope>
    <source>
        <strain evidence="2 3">DSM 11622</strain>
    </source>
</reference>
<dbReference type="CDD" id="cd00761">
    <property type="entry name" value="Glyco_tranf_GTA_type"/>
    <property type="match status" value="1"/>
</dbReference>
<dbReference type="InterPro" id="IPR001173">
    <property type="entry name" value="Glyco_trans_2-like"/>
</dbReference>
<dbReference type="RefSeq" id="WP_084444392.1">
    <property type="nucleotide sequence ID" value="NZ_FWWW01000052.1"/>
</dbReference>
<accession>A0A1W1V8Z0</accession>